<sequence>WDSKSGKIWRIYLKHYWDLIKPSNFALAEEIEQLKLSTIKELNSKEWYAFLLDKYFVWKFTAAHRYASTTKHLRKYEIENKLDELLLLRDEILGLKDEAIEKALEKAKEIKGLGIAGASGLLSILFPSKYGTV</sequence>
<proteinExistence type="predicted"/>
<name>X1DXE7_9ZZZZ</name>
<reference evidence="1" key="1">
    <citation type="journal article" date="2014" name="Front. Microbiol.">
        <title>High frequency of phylogenetically diverse reductive dehalogenase-homologous genes in deep subseafloor sedimentary metagenomes.</title>
        <authorList>
            <person name="Kawai M."/>
            <person name="Futagami T."/>
            <person name="Toyoda A."/>
            <person name="Takaki Y."/>
            <person name="Nishi S."/>
            <person name="Hori S."/>
            <person name="Arai W."/>
            <person name="Tsubouchi T."/>
            <person name="Morono Y."/>
            <person name="Uchiyama I."/>
            <person name="Ito T."/>
            <person name="Fujiyama A."/>
            <person name="Inagaki F."/>
            <person name="Takami H."/>
        </authorList>
    </citation>
    <scope>NUCLEOTIDE SEQUENCE</scope>
    <source>
        <strain evidence="1">Expedition CK06-06</strain>
    </source>
</reference>
<accession>X1DXE7</accession>
<dbReference type="AlphaFoldDB" id="X1DXE7"/>
<organism evidence="1">
    <name type="scientific">marine sediment metagenome</name>
    <dbReference type="NCBI Taxonomy" id="412755"/>
    <lineage>
        <taxon>unclassified sequences</taxon>
        <taxon>metagenomes</taxon>
        <taxon>ecological metagenomes</taxon>
    </lineage>
</organism>
<feature type="non-terminal residue" evidence="1">
    <location>
        <position position="1"/>
    </location>
</feature>
<dbReference type="EMBL" id="BARU01005007">
    <property type="protein sequence ID" value="GAH25696.1"/>
    <property type="molecule type" value="Genomic_DNA"/>
</dbReference>
<evidence type="ECO:0000313" key="1">
    <source>
        <dbReference type="EMBL" id="GAH25696.1"/>
    </source>
</evidence>
<comment type="caution">
    <text evidence="1">The sequence shown here is derived from an EMBL/GenBank/DDBJ whole genome shotgun (WGS) entry which is preliminary data.</text>
</comment>
<feature type="non-terminal residue" evidence="1">
    <location>
        <position position="133"/>
    </location>
</feature>
<gene>
    <name evidence="1" type="ORF">S03H2_09682</name>
</gene>
<protein>
    <submittedName>
        <fullName evidence="1">Uncharacterized protein</fullName>
    </submittedName>
</protein>